<keyword evidence="1" id="KW-0472">Membrane</keyword>
<organism evidence="2 3">
    <name type="scientific">Virgisporangium aurantiacum</name>
    <dbReference type="NCBI Taxonomy" id="175570"/>
    <lineage>
        <taxon>Bacteria</taxon>
        <taxon>Bacillati</taxon>
        <taxon>Actinomycetota</taxon>
        <taxon>Actinomycetes</taxon>
        <taxon>Micromonosporales</taxon>
        <taxon>Micromonosporaceae</taxon>
        <taxon>Virgisporangium</taxon>
    </lineage>
</organism>
<keyword evidence="1" id="KW-0812">Transmembrane</keyword>
<name>A0A8J3Z8B0_9ACTN</name>
<comment type="caution">
    <text evidence="2">The sequence shown here is derived from an EMBL/GenBank/DDBJ whole genome shotgun (WGS) entry which is preliminary data.</text>
</comment>
<dbReference type="Proteomes" id="UP000612585">
    <property type="component" value="Unassembled WGS sequence"/>
</dbReference>
<keyword evidence="3" id="KW-1185">Reference proteome</keyword>
<protein>
    <submittedName>
        <fullName evidence="2">Uncharacterized protein</fullName>
    </submittedName>
</protein>
<gene>
    <name evidence="2" type="ORF">Vau01_043110</name>
</gene>
<sequence>MIVELPESRDLPSGRQERMRAGLLAAIDTPRRSGRHRRVVRFAAAAVVAAGVTAGAVAVVPAFLPGRDNGPAAALAYAGGAIAPEIQRAADQCIEDNRVHTDLEPALPDDLRLANLVSRNGNVAVVFTTEGGALYCFNEPGNGSRSMTRRVVSNWMPGAIEIGGATSMEAHGTSDYFATAGRVSSRVARVVLDHGNGRQTAANVADGTFVVIADGDVEVDETVLVAYDSAGTEIARSQGWSRRGLSEQSADCYVDPTGAVVWGSTPGTVCRDAEAWR</sequence>
<feature type="transmembrane region" description="Helical" evidence="1">
    <location>
        <begin position="39"/>
        <end position="64"/>
    </location>
</feature>
<accession>A0A8J3Z8B0</accession>
<keyword evidence="1" id="KW-1133">Transmembrane helix</keyword>
<evidence type="ECO:0000256" key="1">
    <source>
        <dbReference type="SAM" id="Phobius"/>
    </source>
</evidence>
<reference evidence="2" key="1">
    <citation type="submission" date="2021-01" db="EMBL/GenBank/DDBJ databases">
        <title>Whole genome shotgun sequence of Virgisporangium aurantiacum NBRC 16421.</title>
        <authorList>
            <person name="Komaki H."/>
            <person name="Tamura T."/>
        </authorList>
    </citation>
    <scope>NUCLEOTIDE SEQUENCE</scope>
    <source>
        <strain evidence="2">NBRC 16421</strain>
    </source>
</reference>
<dbReference type="RefSeq" id="WP_203995695.1">
    <property type="nucleotide sequence ID" value="NZ_BOPG01000027.1"/>
</dbReference>
<evidence type="ECO:0000313" key="3">
    <source>
        <dbReference type="Proteomes" id="UP000612585"/>
    </source>
</evidence>
<evidence type="ECO:0000313" key="2">
    <source>
        <dbReference type="EMBL" id="GIJ56795.1"/>
    </source>
</evidence>
<dbReference type="EMBL" id="BOPG01000027">
    <property type="protein sequence ID" value="GIJ56795.1"/>
    <property type="molecule type" value="Genomic_DNA"/>
</dbReference>
<dbReference type="AlphaFoldDB" id="A0A8J3Z8B0"/>
<proteinExistence type="predicted"/>